<dbReference type="EMBL" id="JBAWTH010000071">
    <property type="protein sequence ID" value="KAL2279959.1"/>
    <property type="molecule type" value="Genomic_DNA"/>
</dbReference>
<gene>
    <name evidence="2" type="ORF">FJTKL_13099</name>
</gene>
<evidence type="ECO:0000313" key="3">
    <source>
        <dbReference type="Proteomes" id="UP001600888"/>
    </source>
</evidence>
<dbReference type="Proteomes" id="UP001600888">
    <property type="component" value="Unassembled WGS sequence"/>
</dbReference>
<proteinExistence type="predicted"/>
<sequence length="251" mass="25939">MPTTQPSVPSPEANVTGPDPGVGTVILAGHRGGEGSPGQGSSTSPVIIEHAYQTKSDAGADAVPTPTECNASPAADRSESRAVNKSNTDVNADINPVTSTLHLTPPEVRAVGDPTGPQERTPLAADGCQTYAAPRGSSTAPCRDAPFQAASYWDTDAHGISSASDGGYGVSVPSDPCLVAQILPFSLGQGVSLNSSPSPELELPLGKAEQGLLISAYLRETGTWCETTDSTRHFTVASHYHKRLKHIMVLS</sequence>
<accession>A0ABR4EBZ3</accession>
<protein>
    <submittedName>
        <fullName evidence="2">Uncharacterized protein</fullName>
    </submittedName>
</protein>
<name>A0ABR4EBZ3_9PEZI</name>
<feature type="region of interest" description="Disordered" evidence="1">
    <location>
        <begin position="1"/>
        <end position="116"/>
    </location>
</feature>
<organism evidence="2 3">
    <name type="scientific">Diaporthe vaccinii</name>
    <dbReference type="NCBI Taxonomy" id="105482"/>
    <lineage>
        <taxon>Eukaryota</taxon>
        <taxon>Fungi</taxon>
        <taxon>Dikarya</taxon>
        <taxon>Ascomycota</taxon>
        <taxon>Pezizomycotina</taxon>
        <taxon>Sordariomycetes</taxon>
        <taxon>Sordariomycetidae</taxon>
        <taxon>Diaporthales</taxon>
        <taxon>Diaporthaceae</taxon>
        <taxon>Diaporthe</taxon>
        <taxon>Diaporthe eres species complex</taxon>
    </lineage>
</organism>
<reference evidence="2 3" key="1">
    <citation type="submission" date="2024-03" db="EMBL/GenBank/DDBJ databases">
        <title>A high-quality draft genome sequence of Diaporthe vaccinii, a causative agent of upright dieback and viscid rot disease in cranberry plants.</title>
        <authorList>
            <person name="Sarrasin M."/>
            <person name="Lang B.F."/>
            <person name="Burger G."/>
        </authorList>
    </citation>
    <scope>NUCLEOTIDE SEQUENCE [LARGE SCALE GENOMIC DNA]</scope>
    <source>
        <strain evidence="2 3">IS7</strain>
    </source>
</reference>
<feature type="compositionally biased region" description="Polar residues" evidence="1">
    <location>
        <begin position="83"/>
        <end position="102"/>
    </location>
</feature>
<keyword evidence="3" id="KW-1185">Reference proteome</keyword>
<comment type="caution">
    <text evidence="2">The sequence shown here is derived from an EMBL/GenBank/DDBJ whole genome shotgun (WGS) entry which is preliminary data.</text>
</comment>
<evidence type="ECO:0000313" key="2">
    <source>
        <dbReference type="EMBL" id="KAL2279959.1"/>
    </source>
</evidence>
<evidence type="ECO:0000256" key="1">
    <source>
        <dbReference type="SAM" id="MobiDB-lite"/>
    </source>
</evidence>